<dbReference type="SMART" id="SM00530">
    <property type="entry name" value="HTH_XRE"/>
    <property type="match status" value="1"/>
</dbReference>
<dbReference type="SUPFAM" id="SSF47413">
    <property type="entry name" value="lambda repressor-like DNA-binding domains"/>
    <property type="match status" value="1"/>
</dbReference>
<dbReference type="AlphaFoldDB" id="A0A2W5MZC1"/>
<dbReference type="InterPro" id="IPR010982">
    <property type="entry name" value="Lambda_DNA-bd_dom_sf"/>
</dbReference>
<dbReference type="GO" id="GO:0003677">
    <property type="term" value="F:DNA binding"/>
    <property type="evidence" value="ECO:0007669"/>
    <property type="project" value="InterPro"/>
</dbReference>
<dbReference type="Proteomes" id="UP000249417">
    <property type="component" value="Unassembled WGS sequence"/>
</dbReference>
<dbReference type="CDD" id="cd00093">
    <property type="entry name" value="HTH_XRE"/>
    <property type="match status" value="1"/>
</dbReference>
<name>A0A2W5MZC1_9BACT</name>
<evidence type="ECO:0000313" key="3">
    <source>
        <dbReference type="Proteomes" id="UP000249417"/>
    </source>
</evidence>
<dbReference type="EMBL" id="QFQB01000024">
    <property type="protein sequence ID" value="PZQ46621.1"/>
    <property type="molecule type" value="Genomic_DNA"/>
</dbReference>
<evidence type="ECO:0000313" key="2">
    <source>
        <dbReference type="EMBL" id="PZQ46621.1"/>
    </source>
</evidence>
<gene>
    <name evidence="2" type="ORF">DI551_04750</name>
</gene>
<sequence length="221" mass="24718">MLITANQIRAARALKNWSQTDLAGRTGLAVPTIANIELGKQMPGKNTIEKIIGAFSIGGIKFTPNGVEFDQDDIVTIVGDDKFVDILFDATTILENKSAKERDFLVFNANEELTTPEEDVIYASMKAKGISMKQIINEKAKALPRQYAQTCAIPSKYFDDKGAVFVYDDKVLLYTVADQLSDATTHIITNHRMAEVFKKIFSYMWDNLPEVKSDDKKKGRK</sequence>
<dbReference type="InterPro" id="IPR001387">
    <property type="entry name" value="Cro/C1-type_HTH"/>
</dbReference>
<accession>A0A2W5MZC1</accession>
<organism evidence="2 3">
    <name type="scientific">Micavibrio aeruginosavorus</name>
    <dbReference type="NCBI Taxonomy" id="349221"/>
    <lineage>
        <taxon>Bacteria</taxon>
        <taxon>Pseudomonadati</taxon>
        <taxon>Bdellovibrionota</taxon>
        <taxon>Bdellovibrionia</taxon>
        <taxon>Bdellovibrionales</taxon>
        <taxon>Pseudobdellovibrionaceae</taxon>
        <taxon>Micavibrio</taxon>
    </lineage>
</organism>
<feature type="domain" description="HTH cro/C1-type" evidence="1">
    <location>
        <begin position="8"/>
        <end position="67"/>
    </location>
</feature>
<protein>
    <recommendedName>
        <fullName evidence="1">HTH cro/C1-type domain-containing protein</fullName>
    </recommendedName>
</protein>
<comment type="caution">
    <text evidence="2">The sequence shown here is derived from an EMBL/GenBank/DDBJ whole genome shotgun (WGS) entry which is preliminary data.</text>
</comment>
<dbReference type="PROSITE" id="PS50943">
    <property type="entry name" value="HTH_CROC1"/>
    <property type="match status" value="1"/>
</dbReference>
<reference evidence="2 3" key="1">
    <citation type="submission" date="2017-08" db="EMBL/GenBank/DDBJ databases">
        <title>Infants hospitalized years apart are colonized by the same room-sourced microbial strains.</title>
        <authorList>
            <person name="Brooks B."/>
            <person name="Olm M.R."/>
            <person name="Firek B.A."/>
            <person name="Baker R."/>
            <person name="Thomas B.C."/>
            <person name="Morowitz M.J."/>
            <person name="Banfield J.F."/>
        </authorList>
    </citation>
    <scope>NUCLEOTIDE SEQUENCE [LARGE SCALE GENOMIC DNA]</scope>
    <source>
        <strain evidence="2">S2_005_002_R2_29</strain>
    </source>
</reference>
<evidence type="ECO:0000259" key="1">
    <source>
        <dbReference type="PROSITE" id="PS50943"/>
    </source>
</evidence>
<dbReference type="Gene3D" id="1.10.260.40">
    <property type="entry name" value="lambda repressor-like DNA-binding domains"/>
    <property type="match status" value="1"/>
</dbReference>
<proteinExistence type="predicted"/>
<dbReference type="Pfam" id="PF01381">
    <property type="entry name" value="HTH_3"/>
    <property type="match status" value="1"/>
</dbReference>